<reference evidence="1 2" key="1">
    <citation type="journal article" date="2019" name="Sci. Rep.">
        <title>Orb-weaving spider Araneus ventricosus genome elucidates the spidroin gene catalogue.</title>
        <authorList>
            <person name="Kono N."/>
            <person name="Nakamura H."/>
            <person name="Ohtoshi R."/>
            <person name="Moran D.A.P."/>
            <person name="Shinohara A."/>
            <person name="Yoshida Y."/>
            <person name="Fujiwara M."/>
            <person name="Mori M."/>
            <person name="Tomita M."/>
            <person name="Arakawa K."/>
        </authorList>
    </citation>
    <scope>NUCLEOTIDE SEQUENCE [LARGE SCALE GENOMIC DNA]</scope>
</reference>
<comment type="caution">
    <text evidence="1">The sequence shown here is derived from an EMBL/GenBank/DDBJ whole genome shotgun (WGS) entry which is preliminary data.</text>
</comment>
<gene>
    <name evidence="1" type="ORF">AVEN_102349_1</name>
</gene>
<evidence type="ECO:0000313" key="2">
    <source>
        <dbReference type="Proteomes" id="UP000499080"/>
    </source>
</evidence>
<sequence length="115" mass="13017">MNFLQQQANVPNDRFWQVNLLCLVVSMISNDADNPDSEAHATRISRCNQCLDSLIMAWVELLTIQHSKYLAVWMAKASPQLFSLDLADSPPCSTDQKVFPSSRSMRKVRCVRSSV</sequence>
<dbReference type="Proteomes" id="UP000499080">
    <property type="component" value="Unassembled WGS sequence"/>
</dbReference>
<keyword evidence="2" id="KW-1185">Reference proteome</keyword>
<organism evidence="1 2">
    <name type="scientific">Araneus ventricosus</name>
    <name type="common">Orbweaver spider</name>
    <name type="synonym">Epeira ventricosa</name>
    <dbReference type="NCBI Taxonomy" id="182803"/>
    <lineage>
        <taxon>Eukaryota</taxon>
        <taxon>Metazoa</taxon>
        <taxon>Ecdysozoa</taxon>
        <taxon>Arthropoda</taxon>
        <taxon>Chelicerata</taxon>
        <taxon>Arachnida</taxon>
        <taxon>Araneae</taxon>
        <taxon>Araneomorphae</taxon>
        <taxon>Entelegynae</taxon>
        <taxon>Araneoidea</taxon>
        <taxon>Araneidae</taxon>
        <taxon>Araneus</taxon>
    </lineage>
</organism>
<proteinExistence type="predicted"/>
<accession>A0A4Y2AZU5</accession>
<name>A0A4Y2AZU5_ARAVE</name>
<protein>
    <submittedName>
        <fullName evidence="1">Uncharacterized protein</fullName>
    </submittedName>
</protein>
<dbReference type="EMBL" id="BGPR01082057">
    <property type="protein sequence ID" value="GBL85622.1"/>
    <property type="molecule type" value="Genomic_DNA"/>
</dbReference>
<evidence type="ECO:0000313" key="1">
    <source>
        <dbReference type="EMBL" id="GBL85622.1"/>
    </source>
</evidence>
<dbReference type="AlphaFoldDB" id="A0A4Y2AZU5"/>